<dbReference type="RefSeq" id="WP_109718608.1">
    <property type="nucleotide sequence ID" value="NZ_QEQK01000001.1"/>
</dbReference>
<gene>
    <name evidence="14" type="primary">plsB</name>
    <name evidence="16" type="ORF">DEH80_01025</name>
</gene>
<proteinExistence type="inferred from homology"/>
<evidence type="ECO:0000256" key="1">
    <source>
        <dbReference type="ARBA" id="ARBA00004413"/>
    </source>
</evidence>
<keyword evidence="17" id="KW-1185">Reference proteome</keyword>
<dbReference type="PIRSF" id="PIRSF500064">
    <property type="entry name" value="GPAT"/>
    <property type="match status" value="1"/>
</dbReference>
<keyword evidence="9 14" id="KW-0472">Membrane</keyword>
<comment type="pathway">
    <text evidence="3">Lipid metabolism.</text>
</comment>
<dbReference type="InterPro" id="IPR002123">
    <property type="entry name" value="Plipid/glycerol_acylTrfase"/>
</dbReference>
<evidence type="ECO:0000256" key="12">
    <source>
        <dbReference type="ARBA" id="ARBA00023315"/>
    </source>
</evidence>
<organism evidence="16 17">
    <name type="scientific">Abyssibacter profundi</name>
    <dbReference type="NCBI Taxonomy" id="2182787"/>
    <lineage>
        <taxon>Bacteria</taxon>
        <taxon>Pseudomonadati</taxon>
        <taxon>Pseudomonadota</taxon>
        <taxon>Gammaproteobacteria</taxon>
        <taxon>Chromatiales</taxon>
        <taxon>Oceanococcaceae</taxon>
        <taxon>Abyssibacter</taxon>
    </lineage>
</organism>
<dbReference type="EMBL" id="QEQK01000001">
    <property type="protein sequence ID" value="PWN57752.1"/>
    <property type="molecule type" value="Genomic_DNA"/>
</dbReference>
<keyword evidence="12 14" id="KW-0012">Acyltransferase</keyword>
<dbReference type="EC" id="2.3.1.15" evidence="5 14"/>
<comment type="similarity">
    <text evidence="4 14">Belongs to the GPAT/DAPAT family.</text>
</comment>
<feature type="domain" description="Phospholipid/glycerol acyltransferase" evidence="15">
    <location>
        <begin position="300"/>
        <end position="427"/>
    </location>
</feature>
<keyword evidence="8 14" id="KW-0808">Transferase</keyword>
<dbReference type="PIRSF" id="PIRSF000437">
    <property type="entry name" value="GPAT_DHAPAT"/>
    <property type="match status" value="1"/>
</dbReference>
<dbReference type="Pfam" id="PF01553">
    <property type="entry name" value="Acyltransferase"/>
    <property type="match status" value="1"/>
</dbReference>
<dbReference type="UniPathway" id="UPA00557">
    <property type="reaction ID" value="UER00612"/>
</dbReference>
<evidence type="ECO:0000313" key="17">
    <source>
        <dbReference type="Proteomes" id="UP000251800"/>
    </source>
</evidence>
<evidence type="ECO:0000256" key="5">
    <source>
        <dbReference type="ARBA" id="ARBA00013113"/>
    </source>
</evidence>
<comment type="catalytic activity">
    <reaction evidence="13 14">
        <text>sn-glycerol 3-phosphate + an acyl-CoA = a 1-acyl-sn-glycero-3-phosphate + CoA</text>
        <dbReference type="Rhea" id="RHEA:15325"/>
        <dbReference type="ChEBI" id="CHEBI:57287"/>
        <dbReference type="ChEBI" id="CHEBI:57597"/>
        <dbReference type="ChEBI" id="CHEBI:57970"/>
        <dbReference type="ChEBI" id="CHEBI:58342"/>
        <dbReference type="EC" id="2.3.1.15"/>
    </reaction>
</comment>
<evidence type="ECO:0000256" key="8">
    <source>
        <dbReference type="ARBA" id="ARBA00022679"/>
    </source>
</evidence>
<evidence type="ECO:0000256" key="10">
    <source>
        <dbReference type="ARBA" id="ARBA00023209"/>
    </source>
</evidence>
<accession>A0A363UQJ1</accession>
<comment type="caution">
    <text evidence="16">The sequence shown here is derived from an EMBL/GenBank/DDBJ whole genome shotgun (WGS) entry which is preliminary data.</text>
</comment>
<dbReference type="PANTHER" id="PTHR12563:SF17">
    <property type="entry name" value="DIHYDROXYACETONE PHOSPHATE ACYLTRANSFERASE"/>
    <property type="match status" value="1"/>
</dbReference>
<feature type="short sequence motif" description="HXXXXD motif" evidence="14">
    <location>
        <begin position="305"/>
        <end position="310"/>
    </location>
</feature>
<dbReference type="InterPro" id="IPR028354">
    <property type="entry name" value="GPAT_PlsB"/>
</dbReference>
<evidence type="ECO:0000256" key="2">
    <source>
        <dbReference type="ARBA" id="ARBA00004765"/>
    </source>
</evidence>
<dbReference type="GO" id="GO:0006631">
    <property type="term" value="P:fatty acid metabolic process"/>
    <property type="evidence" value="ECO:0007669"/>
    <property type="project" value="TreeGrafter"/>
</dbReference>
<dbReference type="AlphaFoldDB" id="A0A363UQJ1"/>
<evidence type="ECO:0000256" key="14">
    <source>
        <dbReference type="HAMAP-Rule" id="MF_00393"/>
    </source>
</evidence>
<evidence type="ECO:0000256" key="13">
    <source>
        <dbReference type="ARBA" id="ARBA00048427"/>
    </source>
</evidence>
<reference evidence="16 17" key="1">
    <citation type="submission" date="2018-05" db="EMBL/GenBank/DDBJ databases">
        <title>Abyssibacter profundi OUC007T gen. nov., sp. nov, a marine bacterium isolated from seawater of the Mariana Trench.</title>
        <authorList>
            <person name="Zhou S."/>
        </authorList>
    </citation>
    <scope>NUCLEOTIDE SEQUENCE [LARGE SCALE GENOMIC DNA]</scope>
    <source>
        <strain evidence="16 17">OUC007</strain>
    </source>
</reference>
<dbReference type="Proteomes" id="UP000251800">
    <property type="component" value="Unassembled WGS sequence"/>
</dbReference>
<dbReference type="NCBIfam" id="TIGR03703">
    <property type="entry name" value="plsB"/>
    <property type="match status" value="1"/>
</dbReference>
<dbReference type="InterPro" id="IPR022284">
    <property type="entry name" value="GPAT/DHAPAT"/>
</dbReference>
<dbReference type="SMART" id="SM00563">
    <property type="entry name" value="PlsC"/>
    <property type="match status" value="1"/>
</dbReference>
<dbReference type="Pfam" id="PF19277">
    <property type="entry name" value="GPAT_C"/>
    <property type="match status" value="1"/>
</dbReference>
<keyword evidence="10 14" id="KW-0594">Phospholipid biosynthesis</keyword>
<evidence type="ECO:0000256" key="7">
    <source>
        <dbReference type="ARBA" id="ARBA00022475"/>
    </source>
</evidence>
<dbReference type="NCBIfam" id="NF003441">
    <property type="entry name" value="PRK04974.1"/>
    <property type="match status" value="1"/>
</dbReference>
<comment type="pathway">
    <text evidence="2 14">Phospholipid metabolism; CDP-diacylglycerol biosynthesis; CDP-diacylglycerol from sn-glycerol 3-phosphate: step 1/3.</text>
</comment>
<evidence type="ECO:0000259" key="15">
    <source>
        <dbReference type="SMART" id="SM00563"/>
    </source>
</evidence>
<protein>
    <recommendedName>
        <fullName evidence="6 14">Glycerol-3-phosphate acyltransferase</fullName>
        <shortName evidence="14">GPAT</shortName>
        <ecNumber evidence="5 14">2.3.1.15</ecNumber>
    </recommendedName>
</protein>
<evidence type="ECO:0000256" key="3">
    <source>
        <dbReference type="ARBA" id="ARBA00005189"/>
    </source>
</evidence>
<sequence>MNPFRWLMLAVAWLWRKPLLWWVRARIVPDPPESILGEAADRPLCYVLPVRSWADRVVVESVVSKRGLPLPYLTRQRLPTSERAAVLFLPALGRAADAQPSELQSLVDAALSSSDYDVQLVPVSVYWGRDPGRETSLLKILFTDSDRAGWLRKFFIVLANGRNTLVSFSKPVSFSEFMADQPDRDSGLVKLSRILRLHFSRNRSAVLGPSRSNRQAVVRSLKNHPSVRAAMDAAMADEGLSREDVQAKVQRYGEEIAADYTMAAIRFMEVVLDWLWKRTFDGLSVFNVEQAREAAHDGGVVYLPSHRSHFDYLLVSYLLYKQGLAPPHIAAGINMNFWPVGGLLRRCGAFYLRRKFRGNRLYGAVFRAYVDALVTRGTPISFYPEGGRSRTGRLRRPMMGMLSMTVESALRNPDKPLKLVPVFLGYDRIMEVNSYFSELRGQKAKRESAARLIKAGRSLKRKYGRPYISFGEPVDVLDFINAQHPDWQSTDWAAEQRPAWWSGFVSDLGHEIMRRINGAAVVSPVALTAVSLLATQERAMPADELAERLAAFVDLLQRAPYGPALQIPEADGAALLARAEPIAGLQRVAHPWGELVLAQDKDAVLLTYYRNSIQHLFAMPSLIANFFSARALRTREEILSGARALYPILRDEWFLWDHGDNLDPAIERQVDAMVEAGMLIAEGDSLRRPDPSQDGYGHLGGLMRIMRETLERYAMTLVLLAEGRELMTLERASFESECVLMAERMAVLTGRNAPEFFDPALFRGHVNTLIQMDVLHEKSGEGDMRWLTVDAAIEPLARQALGLLGPEIAQTVQHLTGRRRRSFTISD</sequence>
<evidence type="ECO:0000256" key="9">
    <source>
        <dbReference type="ARBA" id="ARBA00023136"/>
    </source>
</evidence>
<evidence type="ECO:0000256" key="6">
    <source>
        <dbReference type="ARBA" id="ARBA00013432"/>
    </source>
</evidence>
<evidence type="ECO:0000256" key="4">
    <source>
        <dbReference type="ARBA" id="ARBA00007937"/>
    </source>
</evidence>
<dbReference type="InterPro" id="IPR045520">
    <property type="entry name" value="GPAT/DHAPAT_C"/>
</dbReference>
<dbReference type="GO" id="GO:0004366">
    <property type="term" value="F:glycerol-3-phosphate O-acyltransferase activity"/>
    <property type="evidence" value="ECO:0007669"/>
    <property type="project" value="UniProtKB-UniRule"/>
</dbReference>
<keyword evidence="11 14" id="KW-1208">Phospholipid metabolism</keyword>
<comment type="subcellular location">
    <subcellularLocation>
        <location evidence="1 14">Cell membrane</location>
        <topology evidence="1 14">Peripheral membrane protein</topology>
        <orientation evidence="1 14">Cytoplasmic side</orientation>
    </subcellularLocation>
</comment>
<dbReference type="InterPro" id="IPR041728">
    <property type="entry name" value="GPAT/DHAPAT_LPLAT"/>
</dbReference>
<dbReference type="GO" id="GO:0016024">
    <property type="term" value="P:CDP-diacylglycerol biosynthetic process"/>
    <property type="evidence" value="ECO:0007669"/>
    <property type="project" value="UniProtKB-UniRule"/>
</dbReference>
<keyword evidence="14" id="KW-0443">Lipid metabolism</keyword>
<dbReference type="PANTHER" id="PTHR12563">
    <property type="entry name" value="GLYCEROL-3-PHOSPHATE ACYLTRANSFERASE"/>
    <property type="match status" value="1"/>
</dbReference>
<dbReference type="GO" id="GO:0005886">
    <property type="term" value="C:plasma membrane"/>
    <property type="evidence" value="ECO:0007669"/>
    <property type="project" value="UniProtKB-SubCell"/>
</dbReference>
<name>A0A363UQJ1_9GAMM</name>
<keyword evidence="14" id="KW-0444">Lipid biosynthesis</keyword>
<evidence type="ECO:0000256" key="11">
    <source>
        <dbReference type="ARBA" id="ARBA00023264"/>
    </source>
</evidence>
<dbReference type="CDD" id="cd07993">
    <property type="entry name" value="LPLAT_DHAPAT-like"/>
    <property type="match status" value="1"/>
</dbReference>
<dbReference type="OrthoDB" id="335193at2"/>
<evidence type="ECO:0000313" key="16">
    <source>
        <dbReference type="EMBL" id="PWN57752.1"/>
    </source>
</evidence>
<keyword evidence="7 14" id="KW-1003">Cell membrane</keyword>
<comment type="domain">
    <text evidence="14">The HXXXXD motif is essential for acyltransferase activity and may constitute the binding site for the phosphate moiety of the glycerol-3-phosphate.</text>
</comment>
<dbReference type="SUPFAM" id="SSF69593">
    <property type="entry name" value="Glycerol-3-phosphate (1)-acyltransferase"/>
    <property type="match status" value="1"/>
</dbReference>
<dbReference type="HAMAP" id="MF_00393">
    <property type="entry name" value="Glyc3P_acyltrans"/>
    <property type="match status" value="1"/>
</dbReference>